<evidence type="ECO:0000259" key="1">
    <source>
        <dbReference type="Pfam" id="PF08765"/>
    </source>
</evidence>
<evidence type="ECO:0000313" key="3">
    <source>
        <dbReference type="Proteomes" id="UP000253647"/>
    </source>
</evidence>
<organism evidence="2 3">
    <name type="scientific">Marinobacter nauticus</name>
    <name type="common">Marinobacter hydrocarbonoclasticus</name>
    <name type="synonym">Marinobacter aquaeolei</name>
    <dbReference type="NCBI Taxonomy" id="2743"/>
    <lineage>
        <taxon>Bacteria</taxon>
        <taxon>Pseudomonadati</taxon>
        <taxon>Pseudomonadota</taxon>
        <taxon>Gammaproteobacteria</taxon>
        <taxon>Pseudomonadales</taxon>
        <taxon>Marinobacteraceae</taxon>
        <taxon>Marinobacter</taxon>
    </lineage>
</organism>
<sequence length="131" mass="14820">MTTWDTDYLPPSLCELVDVIGLQATQSLVSEYGGVRLTVPTKMPDDHPLAELLGIDAARKLSHHYAQERLDVPNAKAAIMAVRNQNMRQEHADGDSARVLARRYRLTERRVWEILAEGMPDDRQTDMFSAE</sequence>
<name>A0A368X3W6_MARNT</name>
<dbReference type="EMBL" id="QPJI01000023">
    <property type="protein sequence ID" value="RCW62613.1"/>
    <property type="molecule type" value="Genomic_DNA"/>
</dbReference>
<dbReference type="AlphaFoldDB" id="A0A368X3W6"/>
<dbReference type="Proteomes" id="UP000253647">
    <property type="component" value="Unassembled WGS sequence"/>
</dbReference>
<proteinExistence type="predicted"/>
<dbReference type="InterPro" id="IPR009057">
    <property type="entry name" value="Homeodomain-like_sf"/>
</dbReference>
<accession>A0A368X3W6</accession>
<reference evidence="2 3" key="1">
    <citation type="submission" date="2018-07" db="EMBL/GenBank/DDBJ databases">
        <title>Freshwater and sediment microbial communities from various areas in North America, analyzing microbe dynamics in response to fracking.</title>
        <authorList>
            <person name="Lamendella R."/>
        </authorList>
    </citation>
    <scope>NUCLEOTIDE SEQUENCE [LARGE SCALE GENOMIC DNA]</scope>
    <source>
        <strain evidence="2 3">105B</strain>
    </source>
</reference>
<dbReference type="InterPro" id="IPR014875">
    <property type="entry name" value="Mor_transcription_activator"/>
</dbReference>
<feature type="domain" description="Mor transcription activator" evidence="1">
    <location>
        <begin position="48"/>
        <end position="117"/>
    </location>
</feature>
<gene>
    <name evidence="2" type="ORF">DET61_12315</name>
</gene>
<dbReference type="RefSeq" id="WP_114435496.1">
    <property type="nucleotide sequence ID" value="NZ_QPJI01000023.1"/>
</dbReference>
<dbReference type="Pfam" id="PF08765">
    <property type="entry name" value="Mor"/>
    <property type="match status" value="1"/>
</dbReference>
<dbReference type="SUPFAM" id="SSF46689">
    <property type="entry name" value="Homeodomain-like"/>
    <property type="match status" value="1"/>
</dbReference>
<dbReference type="Gene3D" id="1.10.10.60">
    <property type="entry name" value="Homeodomain-like"/>
    <property type="match status" value="1"/>
</dbReference>
<evidence type="ECO:0000313" key="2">
    <source>
        <dbReference type="EMBL" id="RCW62613.1"/>
    </source>
</evidence>
<protein>
    <submittedName>
        <fullName evidence="2">Mor transcription activator family protein</fullName>
    </submittedName>
</protein>
<comment type="caution">
    <text evidence="2">The sequence shown here is derived from an EMBL/GenBank/DDBJ whole genome shotgun (WGS) entry which is preliminary data.</text>
</comment>